<evidence type="ECO:0000256" key="4">
    <source>
        <dbReference type="ARBA" id="ARBA00013673"/>
    </source>
</evidence>
<dbReference type="PIRSF" id="PIRSF015601">
    <property type="entry name" value="MTase_slr0722"/>
    <property type="match status" value="1"/>
</dbReference>
<dbReference type="InterPro" id="IPR015947">
    <property type="entry name" value="PUA-like_sf"/>
</dbReference>
<keyword evidence="7 12" id="KW-0489">Methyltransferase</keyword>
<dbReference type="InterPro" id="IPR006700">
    <property type="entry name" value="RsmE"/>
</dbReference>
<dbReference type="SUPFAM" id="SSF75217">
    <property type="entry name" value="alpha/beta knot"/>
    <property type="match status" value="1"/>
</dbReference>
<keyword evidence="9 12" id="KW-0949">S-adenosyl-L-methionine</keyword>
<evidence type="ECO:0000313" key="16">
    <source>
        <dbReference type="Proteomes" id="UP000325155"/>
    </source>
</evidence>
<comment type="similarity">
    <text evidence="2 12">Belongs to the RNA methyltransferase RsmE family.</text>
</comment>
<evidence type="ECO:0000256" key="12">
    <source>
        <dbReference type="PIRNR" id="PIRNR015601"/>
    </source>
</evidence>
<comment type="catalytic activity">
    <reaction evidence="11 12">
        <text>uridine(1498) in 16S rRNA + S-adenosyl-L-methionine = N(3)-methyluridine(1498) in 16S rRNA + S-adenosyl-L-homocysteine + H(+)</text>
        <dbReference type="Rhea" id="RHEA:42920"/>
        <dbReference type="Rhea" id="RHEA-COMP:10283"/>
        <dbReference type="Rhea" id="RHEA-COMP:10284"/>
        <dbReference type="ChEBI" id="CHEBI:15378"/>
        <dbReference type="ChEBI" id="CHEBI:57856"/>
        <dbReference type="ChEBI" id="CHEBI:59789"/>
        <dbReference type="ChEBI" id="CHEBI:65315"/>
        <dbReference type="ChEBI" id="CHEBI:74502"/>
        <dbReference type="EC" id="2.1.1.193"/>
    </reaction>
</comment>
<reference evidence="15 16" key="1">
    <citation type="submission" date="2019-08" db="EMBL/GenBank/DDBJ databases">
        <title>Highly reduced genomes of protist endosymbionts show evolutionary convergence.</title>
        <authorList>
            <person name="George E."/>
            <person name="Husnik F."/>
            <person name="Tashyreva D."/>
            <person name="Prokopchuk G."/>
            <person name="Horak A."/>
            <person name="Kwong W.K."/>
            <person name="Lukes J."/>
            <person name="Keeling P.J."/>
        </authorList>
    </citation>
    <scope>NUCLEOTIDE SEQUENCE [LARGE SCALE GENOMIC DNA]</scope>
    <source>
        <strain evidence="15">1605</strain>
    </source>
</reference>
<evidence type="ECO:0000256" key="8">
    <source>
        <dbReference type="ARBA" id="ARBA00022679"/>
    </source>
</evidence>
<dbReference type="NCBIfam" id="TIGR00046">
    <property type="entry name" value="RsmE family RNA methyltransferase"/>
    <property type="match status" value="1"/>
</dbReference>
<dbReference type="GO" id="GO:0070475">
    <property type="term" value="P:rRNA base methylation"/>
    <property type="evidence" value="ECO:0007669"/>
    <property type="project" value="TreeGrafter"/>
</dbReference>
<organism evidence="15 16">
    <name type="scientific">Candidatus Cytomitobacter indipagum</name>
    <dbReference type="NCBI Taxonomy" id="2601575"/>
    <lineage>
        <taxon>Bacteria</taxon>
        <taxon>Pseudomonadati</taxon>
        <taxon>Pseudomonadota</taxon>
        <taxon>Alphaproteobacteria</taxon>
        <taxon>Holosporales</taxon>
        <taxon>Holosporaceae</taxon>
        <taxon>Candidatus Cytomitobacter</taxon>
    </lineage>
</organism>
<dbReference type="InterPro" id="IPR046887">
    <property type="entry name" value="RsmE_PUA-like"/>
</dbReference>
<dbReference type="Proteomes" id="UP000325155">
    <property type="component" value="Chromosome"/>
</dbReference>
<keyword evidence="8 12" id="KW-0808">Transferase</keyword>
<accession>A0A5C0UF06</accession>
<dbReference type="GO" id="GO:0005737">
    <property type="term" value="C:cytoplasm"/>
    <property type="evidence" value="ECO:0007669"/>
    <property type="project" value="UniProtKB-SubCell"/>
</dbReference>
<feature type="domain" description="Ribosomal RNA small subunit methyltransferase E methyltransferase" evidence="13">
    <location>
        <begin position="69"/>
        <end position="207"/>
    </location>
</feature>
<evidence type="ECO:0000313" key="15">
    <source>
        <dbReference type="EMBL" id="QEK38223.1"/>
    </source>
</evidence>
<evidence type="ECO:0000256" key="11">
    <source>
        <dbReference type="ARBA" id="ARBA00047944"/>
    </source>
</evidence>
<proteinExistence type="inferred from homology"/>
<name>A0A5C0UF06_9PROT</name>
<dbReference type="EMBL" id="CP043315">
    <property type="protein sequence ID" value="QEK38223.1"/>
    <property type="molecule type" value="Genomic_DNA"/>
</dbReference>
<dbReference type="KEGG" id="cip:FZC35_02505"/>
<dbReference type="EC" id="2.1.1.193" evidence="3 12"/>
<dbReference type="InterPro" id="IPR029028">
    <property type="entry name" value="Alpha/beta_knot_MTases"/>
</dbReference>
<sequence length="212" mass="24320">MIRIYIESIYSSTLTLDDKQLHYLKNVMRCNDEDIIEIFDNKNAFKAKILFPNIEIIENLSTVMRKRPKLGIGYIRKNKLEVAIEKAVELDVDEIYLLITDRVNRKYIDSRRLNKIAIEAAEQCGRIGVPKIHENIKLIDLPDIEWVVADSSQNNKKDFWNGDGMLIGPEGGWSDNELNALNKYKKISLHHNILRAETAVCAGLSLFSNSSE</sequence>
<dbReference type="Gene3D" id="2.40.240.20">
    <property type="entry name" value="Hypothetical PUA domain-like, domain 1"/>
    <property type="match status" value="1"/>
</dbReference>
<dbReference type="PANTHER" id="PTHR30027">
    <property type="entry name" value="RIBOSOMAL RNA SMALL SUBUNIT METHYLTRANSFERASE E"/>
    <property type="match status" value="1"/>
</dbReference>
<keyword evidence="16" id="KW-1185">Reference proteome</keyword>
<evidence type="ECO:0000256" key="1">
    <source>
        <dbReference type="ARBA" id="ARBA00004496"/>
    </source>
</evidence>
<evidence type="ECO:0000256" key="6">
    <source>
        <dbReference type="ARBA" id="ARBA00022552"/>
    </source>
</evidence>
<dbReference type="InterPro" id="IPR046886">
    <property type="entry name" value="RsmE_MTase_dom"/>
</dbReference>
<dbReference type="AlphaFoldDB" id="A0A5C0UF06"/>
<dbReference type="PANTHER" id="PTHR30027:SF3">
    <property type="entry name" value="16S RRNA (URACIL(1498)-N(3))-METHYLTRANSFERASE"/>
    <property type="match status" value="1"/>
</dbReference>
<evidence type="ECO:0000256" key="9">
    <source>
        <dbReference type="ARBA" id="ARBA00022691"/>
    </source>
</evidence>
<dbReference type="InterPro" id="IPR029026">
    <property type="entry name" value="tRNA_m1G_MTases_N"/>
</dbReference>
<dbReference type="Pfam" id="PF20260">
    <property type="entry name" value="PUA_4"/>
    <property type="match status" value="1"/>
</dbReference>
<keyword evidence="6 12" id="KW-0698">rRNA processing</keyword>
<comment type="subcellular location">
    <subcellularLocation>
        <location evidence="1 12">Cytoplasm</location>
    </subcellularLocation>
</comment>
<evidence type="ECO:0000256" key="10">
    <source>
        <dbReference type="ARBA" id="ARBA00025699"/>
    </source>
</evidence>
<evidence type="ECO:0000259" key="13">
    <source>
        <dbReference type="Pfam" id="PF04452"/>
    </source>
</evidence>
<evidence type="ECO:0000256" key="5">
    <source>
        <dbReference type="ARBA" id="ARBA00022490"/>
    </source>
</evidence>
<dbReference type="SUPFAM" id="SSF88697">
    <property type="entry name" value="PUA domain-like"/>
    <property type="match status" value="1"/>
</dbReference>
<dbReference type="RefSeq" id="WP_148981070.1">
    <property type="nucleotide sequence ID" value="NZ_CP043315.1"/>
</dbReference>
<evidence type="ECO:0000259" key="14">
    <source>
        <dbReference type="Pfam" id="PF20260"/>
    </source>
</evidence>
<dbReference type="Gene3D" id="3.40.1280.10">
    <property type="match status" value="1"/>
</dbReference>
<evidence type="ECO:0000256" key="3">
    <source>
        <dbReference type="ARBA" id="ARBA00012328"/>
    </source>
</evidence>
<feature type="domain" description="Ribosomal RNA small subunit methyltransferase E PUA-like" evidence="14">
    <location>
        <begin position="16"/>
        <end position="50"/>
    </location>
</feature>
<evidence type="ECO:0000256" key="7">
    <source>
        <dbReference type="ARBA" id="ARBA00022603"/>
    </source>
</evidence>
<protein>
    <recommendedName>
        <fullName evidence="4 12">Ribosomal RNA small subunit methyltransferase E</fullName>
        <ecNumber evidence="3 12">2.1.1.193</ecNumber>
    </recommendedName>
</protein>
<comment type="function">
    <text evidence="10 12">Specifically methylates the N3 position of the uracil ring of uridine 1498 (m3U1498) in 16S rRNA. Acts on the fully assembled 30S ribosomal subunit.</text>
</comment>
<dbReference type="GO" id="GO:0070042">
    <property type="term" value="F:rRNA (uridine-N3-)-methyltransferase activity"/>
    <property type="evidence" value="ECO:0007669"/>
    <property type="project" value="TreeGrafter"/>
</dbReference>
<keyword evidence="5 12" id="KW-0963">Cytoplasm</keyword>
<gene>
    <name evidence="15" type="ORF">FZC35_02505</name>
</gene>
<dbReference type="OrthoDB" id="9815641at2"/>
<dbReference type="Pfam" id="PF04452">
    <property type="entry name" value="Methyltrans_RNA"/>
    <property type="match status" value="1"/>
</dbReference>
<dbReference type="CDD" id="cd18084">
    <property type="entry name" value="RsmE-like"/>
    <property type="match status" value="1"/>
</dbReference>
<evidence type="ECO:0000256" key="2">
    <source>
        <dbReference type="ARBA" id="ARBA00005528"/>
    </source>
</evidence>